<reference evidence="1" key="1">
    <citation type="submission" date="2014-09" db="EMBL/GenBank/DDBJ databases">
        <authorList>
            <person name="Magalhaes I.L.F."/>
            <person name="Oliveira U."/>
            <person name="Santos F.R."/>
            <person name="Vidigal T.H.D.A."/>
            <person name="Brescovit A.D."/>
            <person name="Santos A.J."/>
        </authorList>
    </citation>
    <scope>NUCLEOTIDE SEQUENCE</scope>
    <source>
        <tissue evidence="1">Shoot tissue taken approximately 20 cm above the soil surface</tissue>
    </source>
</reference>
<organism evidence="1">
    <name type="scientific">Arundo donax</name>
    <name type="common">Giant reed</name>
    <name type="synonym">Donax arundinaceus</name>
    <dbReference type="NCBI Taxonomy" id="35708"/>
    <lineage>
        <taxon>Eukaryota</taxon>
        <taxon>Viridiplantae</taxon>
        <taxon>Streptophyta</taxon>
        <taxon>Embryophyta</taxon>
        <taxon>Tracheophyta</taxon>
        <taxon>Spermatophyta</taxon>
        <taxon>Magnoliopsida</taxon>
        <taxon>Liliopsida</taxon>
        <taxon>Poales</taxon>
        <taxon>Poaceae</taxon>
        <taxon>PACMAD clade</taxon>
        <taxon>Arundinoideae</taxon>
        <taxon>Arundineae</taxon>
        <taxon>Arundo</taxon>
    </lineage>
</organism>
<evidence type="ECO:0000313" key="1">
    <source>
        <dbReference type="EMBL" id="JAE36962.1"/>
    </source>
</evidence>
<reference evidence="1" key="2">
    <citation type="journal article" date="2015" name="Data Brief">
        <title>Shoot transcriptome of the giant reed, Arundo donax.</title>
        <authorList>
            <person name="Barrero R.A."/>
            <person name="Guerrero F.D."/>
            <person name="Moolhuijzen P."/>
            <person name="Goolsby J.A."/>
            <person name="Tidwell J."/>
            <person name="Bellgard S.E."/>
            <person name="Bellgard M.I."/>
        </authorList>
    </citation>
    <scope>NUCLEOTIDE SEQUENCE</scope>
    <source>
        <tissue evidence="1">Shoot tissue taken approximately 20 cm above the soil surface</tissue>
    </source>
</reference>
<accession>A0A0A9HJM6</accession>
<dbReference type="EMBL" id="GBRH01160934">
    <property type="protein sequence ID" value="JAE36962.1"/>
    <property type="molecule type" value="Transcribed_RNA"/>
</dbReference>
<protein>
    <submittedName>
        <fullName evidence="1">Uncharacterized protein</fullName>
    </submittedName>
</protein>
<sequence>MSFGHINQHIFSTENDQVSSPLATSSVLQFLTHTKLLIGVFLAVILRITNYHTFLITCFVQIHFTFWD</sequence>
<proteinExistence type="predicted"/>
<dbReference type="AlphaFoldDB" id="A0A0A9HJM6"/>
<name>A0A0A9HJM6_ARUDO</name>